<comment type="caution">
    <text evidence="4">The sequence shown here is derived from an EMBL/GenBank/DDBJ whole genome shotgun (WGS) entry which is preliminary data.</text>
</comment>
<evidence type="ECO:0000313" key="4">
    <source>
        <dbReference type="EMBL" id="KKK71299.1"/>
    </source>
</evidence>
<accession>A0A0F8ZY14</accession>
<reference evidence="4" key="1">
    <citation type="journal article" date="2015" name="Nature">
        <title>Complex archaea that bridge the gap between prokaryotes and eukaryotes.</title>
        <authorList>
            <person name="Spang A."/>
            <person name="Saw J.H."/>
            <person name="Jorgensen S.L."/>
            <person name="Zaremba-Niedzwiedzka K."/>
            <person name="Martijn J."/>
            <person name="Lind A.E."/>
            <person name="van Eijk R."/>
            <person name="Schleper C."/>
            <person name="Guy L."/>
            <person name="Ettema T.J."/>
        </authorList>
    </citation>
    <scope>NUCLEOTIDE SEQUENCE</scope>
</reference>
<evidence type="ECO:0000259" key="2">
    <source>
        <dbReference type="Pfam" id="PF02481"/>
    </source>
</evidence>
<dbReference type="PANTHER" id="PTHR43022:SF1">
    <property type="entry name" value="PROTEIN SMF"/>
    <property type="match status" value="1"/>
</dbReference>
<sequence>QRMAGRISSDLGAKGVTVTSGMALGIDTEAHRGCMQGGGRTLAVLGTGIDVIFPASNKGLMGRIESAGAVITEFPPGTPGHAMNFPIRNRIISALSLGVLVVEAAAKSGSLITAGHALDQGKAVFAVPGNADSEYSEGANELIRRGARVITDAEHIIEALAPSLRGLRKGGEASQRPDLSVEEKSLCSHMGREPMHIDEIVKSSGLPVQKALGVLLALELKGAVKQTEGKRFYIQ</sequence>
<feature type="non-terminal residue" evidence="4">
    <location>
        <position position="1"/>
    </location>
</feature>
<feature type="domain" description="Smf/DprA SLOG" evidence="2">
    <location>
        <begin position="2"/>
        <end position="160"/>
    </location>
</feature>
<dbReference type="InterPro" id="IPR003488">
    <property type="entry name" value="DprA"/>
</dbReference>
<proteinExistence type="inferred from homology"/>
<dbReference type="AlphaFoldDB" id="A0A0F8ZY14"/>
<dbReference type="GO" id="GO:0009294">
    <property type="term" value="P:DNA-mediated transformation"/>
    <property type="evidence" value="ECO:0007669"/>
    <property type="project" value="InterPro"/>
</dbReference>
<dbReference type="InterPro" id="IPR057666">
    <property type="entry name" value="DrpA_SLOG"/>
</dbReference>
<feature type="domain" description="DprA winged helix" evidence="3">
    <location>
        <begin position="174"/>
        <end position="230"/>
    </location>
</feature>
<dbReference type="PANTHER" id="PTHR43022">
    <property type="entry name" value="PROTEIN SMF"/>
    <property type="match status" value="1"/>
</dbReference>
<evidence type="ECO:0000256" key="1">
    <source>
        <dbReference type="ARBA" id="ARBA00006525"/>
    </source>
</evidence>
<dbReference type="Pfam" id="PF02481">
    <property type="entry name" value="DNA_processg_A"/>
    <property type="match status" value="1"/>
</dbReference>
<protein>
    <submittedName>
        <fullName evidence="4">Uncharacterized protein</fullName>
    </submittedName>
</protein>
<evidence type="ECO:0000259" key="3">
    <source>
        <dbReference type="Pfam" id="PF17782"/>
    </source>
</evidence>
<name>A0A0F8ZY14_9ZZZZ</name>
<organism evidence="4">
    <name type="scientific">marine sediment metagenome</name>
    <dbReference type="NCBI Taxonomy" id="412755"/>
    <lineage>
        <taxon>unclassified sequences</taxon>
        <taxon>metagenomes</taxon>
        <taxon>ecological metagenomes</taxon>
    </lineage>
</organism>
<comment type="similarity">
    <text evidence="1">Belongs to the DprA/Smf family.</text>
</comment>
<dbReference type="InterPro" id="IPR036388">
    <property type="entry name" value="WH-like_DNA-bd_sf"/>
</dbReference>
<dbReference type="EMBL" id="LAZR01057803">
    <property type="protein sequence ID" value="KKK71299.1"/>
    <property type="molecule type" value="Genomic_DNA"/>
</dbReference>
<dbReference type="InterPro" id="IPR041614">
    <property type="entry name" value="DprA_WH"/>
</dbReference>
<dbReference type="SUPFAM" id="SSF102405">
    <property type="entry name" value="MCP/YpsA-like"/>
    <property type="match status" value="1"/>
</dbReference>
<dbReference type="Pfam" id="PF17782">
    <property type="entry name" value="WHD_DprA"/>
    <property type="match status" value="1"/>
</dbReference>
<gene>
    <name evidence="4" type="ORF">LCGC14_2915320</name>
</gene>
<dbReference type="Gene3D" id="3.40.50.450">
    <property type="match status" value="1"/>
</dbReference>
<dbReference type="Gene3D" id="1.10.10.10">
    <property type="entry name" value="Winged helix-like DNA-binding domain superfamily/Winged helix DNA-binding domain"/>
    <property type="match status" value="1"/>
</dbReference>